<keyword evidence="1" id="KW-0812">Transmembrane</keyword>
<dbReference type="Proteomes" id="UP000054321">
    <property type="component" value="Unassembled WGS sequence"/>
</dbReference>
<evidence type="ECO:0000256" key="1">
    <source>
        <dbReference type="SAM" id="Phobius"/>
    </source>
</evidence>
<evidence type="ECO:0000313" key="3">
    <source>
        <dbReference type="Proteomes" id="UP000054321"/>
    </source>
</evidence>
<protein>
    <submittedName>
        <fullName evidence="2">Uncharacterized protein</fullName>
    </submittedName>
</protein>
<feature type="transmembrane region" description="Helical" evidence="1">
    <location>
        <begin position="23"/>
        <end position="44"/>
    </location>
</feature>
<feature type="transmembrane region" description="Helical" evidence="1">
    <location>
        <begin position="155"/>
        <end position="174"/>
    </location>
</feature>
<dbReference type="InParanoid" id="A0A0C3CCZ2"/>
<reference evidence="3" key="2">
    <citation type="submission" date="2015-01" db="EMBL/GenBank/DDBJ databases">
        <title>Evolutionary Origins and Diversification of the Mycorrhizal Mutualists.</title>
        <authorList>
            <consortium name="DOE Joint Genome Institute"/>
            <consortium name="Mycorrhizal Genomics Consortium"/>
            <person name="Kohler A."/>
            <person name="Kuo A."/>
            <person name="Nagy L.G."/>
            <person name="Floudas D."/>
            <person name="Copeland A."/>
            <person name="Barry K.W."/>
            <person name="Cichocki N."/>
            <person name="Veneault-Fourrey C."/>
            <person name="LaButti K."/>
            <person name="Lindquist E.A."/>
            <person name="Lipzen A."/>
            <person name="Lundell T."/>
            <person name="Morin E."/>
            <person name="Murat C."/>
            <person name="Riley R."/>
            <person name="Ohm R."/>
            <person name="Sun H."/>
            <person name="Tunlid A."/>
            <person name="Henrissat B."/>
            <person name="Grigoriev I.V."/>
            <person name="Hibbett D.S."/>
            <person name="Martin F."/>
        </authorList>
    </citation>
    <scope>NUCLEOTIDE SEQUENCE [LARGE SCALE GENOMIC DNA]</scope>
    <source>
        <strain evidence="3">Zn</strain>
    </source>
</reference>
<proteinExistence type="predicted"/>
<accession>A0A0C3CCZ2</accession>
<organism evidence="2 3">
    <name type="scientific">Oidiodendron maius (strain Zn)</name>
    <dbReference type="NCBI Taxonomy" id="913774"/>
    <lineage>
        <taxon>Eukaryota</taxon>
        <taxon>Fungi</taxon>
        <taxon>Dikarya</taxon>
        <taxon>Ascomycota</taxon>
        <taxon>Pezizomycotina</taxon>
        <taxon>Leotiomycetes</taxon>
        <taxon>Leotiomycetes incertae sedis</taxon>
        <taxon>Myxotrichaceae</taxon>
        <taxon>Oidiodendron</taxon>
    </lineage>
</organism>
<gene>
    <name evidence="2" type="ORF">OIDMADRAFT_182953</name>
</gene>
<keyword evidence="3" id="KW-1185">Reference proteome</keyword>
<dbReference type="OrthoDB" id="5419132at2759"/>
<keyword evidence="1" id="KW-0472">Membrane</keyword>
<feature type="transmembrane region" description="Helical" evidence="1">
    <location>
        <begin position="120"/>
        <end position="143"/>
    </location>
</feature>
<keyword evidence="1" id="KW-1133">Transmembrane helix</keyword>
<sequence>MAASSVAEAAAAARPQPTPRPPLVYYILIGLSIMTLSTILFGPISQSLSARGTDISTHLFEATTGEYPLKYGSEAQLSSLIDRFETQVHKLEVITQYCSTTIAEVDKRPLRDTSQVDKEIITAILVFFVLIIKLVGLVTLYDALERISQRHSTRAIALGIIGVNIAAFWSLSGLGRTMGGSGEATWDRVMLLCLISLDVGCILGSVISLKAIAD</sequence>
<reference evidence="2 3" key="1">
    <citation type="submission" date="2014-04" db="EMBL/GenBank/DDBJ databases">
        <authorList>
            <consortium name="DOE Joint Genome Institute"/>
            <person name="Kuo A."/>
            <person name="Martino E."/>
            <person name="Perotto S."/>
            <person name="Kohler A."/>
            <person name="Nagy L.G."/>
            <person name="Floudas D."/>
            <person name="Copeland A."/>
            <person name="Barry K.W."/>
            <person name="Cichocki N."/>
            <person name="Veneault-Fourrey C."/>
            <person name="LaButti K."/>
            <person name="Lindquist E.A."/>
            <person name="Lipzen A."/>
            <person name="Lundell T."/>
            <person name="Morin E."/>
            <person name="Murat C."/>
            <person name="Sun H."/>
            <person name="Tunlid A."/>
            <person name="Henrissat B."/>
            <person name="Grigoriev I.V."/>
            <person name="Hibbett D.S."/>
            <person name="Martin F."/>
            <person name="Nordberg H.P."/>
            <person name="Cantor M.N."/>
            <person name="Hua S.X."/>
        </authorList>
    </citation>
    <scope>NUCLEOTIDE SEQUENCE [LARGE SCALE GENOMIC DNA]</scope>
    <source>
        <strain evidence="2 3">Zn</strain>
    </source>
</reference>
<feature type="transmembrane region" description="Helical" evidence="1">
    <location>
        <begin position="189"/>
        <end position="209"/>
    </location>
</feature>
<dbReference type="EMBL" id="KN832883">
    <property type="protein sequence ID" value="KIM96818.1"/>
    <property type="molecule type" value="Genomic_DNA"/>
</dbReference>
<dbReference type="HOGENOM" id="CLU_1289283_0_0_1"/>
<name>A0A0C3CCZ2_OIDMZ</name>
<evidence type="ECO:0000313" key="2">
    <source>
        <dbReference type="EMBL" id="KIM96818.1"/>
    </source>
</evidence>
<dbReference type="AlphaFoldDB" id="A0A0C3CCZ2"/>